<accession>A0A5B7CJ66</accession>
<sequence length="74" mass="8541">MQSSSSLTRTRVAYNVRNSNNLLIEERNSRVMSRCELREHVTLRRKTRLEPHYSITTTTTTTATTTITITITLI</sequence>
<evidence type="ECO:0000313" key="2">
    <source>
        <dbReference type="Proteomes" id="UP000324222"/>
    </source>
</evidence>
<keyword evidence="2" id="KW-1185">Reference proteome</keyword>
<dbReference type="AlphaFoldDB" id="A0A5B7CJ66"/>
<dbReference type="EMBL" id="VSRR010000029">
    <property type="protein sequence ID" value="MPC08436.1"/>
    <property type="molecule type" value="Genomic_DNA"/>
</dbReference>
<comment type="caution">
    <text evidence="1">The sequence shown here is derived from an EMBL/GenBank/DDBJ whole genome shotgun (WGS) entry which is preliminary data.</text>
</comment>
<evidence type="ECO:0000313" key="1">
    <source>
        <dbReference type="EMBL" id="MPC08436.1"/>
    </source>
</evidence>
<gene>
    <name evidence="1" type="ORF">E2C01_001023</name>
</gene>
<organism evidence="1 2">
    <name type="scientific">Portunus trituberculatus</name>
    <name type="common">Swimming crab</name>
    <name type="synonym">Neptunus trituberculatus</name>
    <dbReference type="NCBI Taxonomy" id="210409"/>
    <lineage>
        <taxon>Eukaryota</taxon>
        <taxon>Metazoa</taxon>
        <taxon>Ecdysozoa</taxon>
        <taxon>Arthropoda</taxon>
        <taxon>Crustacea</taxon>
        <taxon>Multicrustacea</taxon>
        <taxon>Malacostraca</taxon>
        <taxon>Eumalacostraca</taxon>
        <taxon>Eucarida</taxon>
        <taxon>Decapoda</taxon>
        <taxon>Pleocyemata</taxon>
        <taxon>Brachyura</taxon>
        <taxon>Eubrachyura</taxon>
        <taxon>Portunoidea</taxon>
        <taxon>Portunidae</taxon>
        <taxon>Portuninae</taxon>
        <taxon>Portunus</taxon>
    </lineage>
</organism>
<reference evidence="1 2" key="1">
    <citation type="submission" date="2019-05" db="EMBL/GenBank/DDBJ databases">
        <title>Another draft genome of Portunus trituberculatus and its Hox gene families provides insights of decapod evolution.</title>
        <authorList>
            <person name="Jeong J.-H."/>
            <person name="Song I."/>
            <person name="Kim S."/>
            <person name="Choi T."/>
            <person name="Kim D."/>
            <person name="Ryu S."/>
            <person name="Kim W."/>
        </authorList>
    </citation>
    <scope>NUCLEOTIDE SEQUENCE [LARGE SCALE GENOMIC DNA]</scope>
    <source>
        <tissue evidence="1">Muscle</tissue>
    </source>
</reference>
<name>A0A5B7CJ66_PORTR</name>
<dbReference type="Proteomes" id="UP000324222">
    <property type="component" value="Unassembled WGS sequence"/>
</dbReference>
<protein>
    <submittedName>
        <fullName evidence="1">Uncharacterized protein</fullName>
    </submittedName>
</protein>
<proteinExistence type="predicted"/>